<evidence type="ECO:0000256" key="11">
    <source>
        <dbReference type="RuleBase" id="RU003357"/>
    </source>
</evidence>
<dbReference type="InterPro" id="IPR011662">
    <property type="entry name" value="Secretin/TonB_short_N"/>
</dbReference>
<evidence type="ECO:0000256" key="3">
    <source>
        <dbReference type="ARBA" id="ARBA00022452"/>
    </source>
</evidence>
<comment type="subcellular location">
    <subcellularLocation>
        <location evidence="1 10">Cell outer membrane</location>
        <topology evidence="1 10">Multi-pass membrane protein</topology>
    </subcellularLocation>
</comment>
<dbReference type="SUPFAM" id="SSF56935">
    <property type="entry name" value="Porins"/>
    <property type="match status" value="1"/>
</dbReference>
<feature type="signal peptide" evidence="12">
    <location>
        <begin position="1"/>
        <end position="21"/>
    </location>
</feature>
<sequence length="956" mass="103440">MKGICGVFAVLLGCAGLPAGAAADAAHAVDYRIEDGDLGDALNAWASQSEVQIVYPPQLVSHRTTRGLQGSHAPQEALDRLLEATDIEALPLGTGSYLLRRAPARAEPASTTPLAVPAEPAHRLLPQVDVRSRPLHRIAAASSLQVTTITREQIQSSGYLSLFELLRSQPGIQVTSQPEVMGGNSAGLFRAGASGAAAVALRRLGAKATLMLVDGRRLSDYGLAADQTGGVADIGAIPLAMVERIDIVRDGAATLYGSEAMAGVIDITLRQRLDGGELSTLQGISSRGDARHRQVSAALGEHFAGGTDLLLMFDALDQDPLPGDQRDWYTLDRRKDGLLDARSVFSFPGNYVGVLPNGSTVLRARPGCPKENLNEDGVCLDDSAKATTLRTAKESRSLLGHVRTPLSGNLEAYADLRIAQMEQHQQSAPSAGIITNPNGPATTASTALLYYAFWDIGPIRQATRSNIFSTNLGLKRDGPTWKVDSTLGVEESRVRERTTGLVNREAFADLANRLGYQFDKRTLSPEIAEALAPPLATTGRTRLLRVSSVASGRLAGWATGDLTLDAGAQWRRESLRYKPDTSLTSDALLIDRLAGRFSAARSVGAGYARLGVPLLHDLQMDLGWRTEHDSRFGTHASPSVNLLWTPVRSLLVRAGATQGWRTPTLLEQRPDVTHDGGFSYVLVPASLLPCAQPYHGGGAANLCLLEQRATQNPALRPETSRGVSAGVIWEPSEHFSVGLDVYRLRRKNEIGTIPPSYALQHPEAFPGFLARDDQGRLTGLNLFRVNLGQTRTSGADLDLRWTLPPTRYGTFGLDLMANWLDELSFRATPESPAYERAGYANQPRLTAMAALRWSAGPWASTLLLRHTGSYQYRQYEGDTLDCPAYRAAVGKCSTPAFTLVNASVAYTGWTDWRLALGIANLLDHEPEYYTEASGGYNPQFDDPVGRYYWLSATWRF</sequence>
<keyword evidence="3 10" id="KW-1134">Transmembrane beta strand</keyword>
<keyword evidence="15" id="KW-1185">Reference proteome</keyword>
<evidence type="ECO:0000256" key="5">
    <source>
        <dbReference type="ARBA" id="ARBA00022692"/>
    </source>
</evidence>
<evidence type="ECO:0000256" key="2">
    <source>
        <dbReference type="ARBA" id="ARBA00022448"/>
    </source>
</evidence>
<evidence type="ECO:0000313" key="14">
    <source>
        <dbReference type="EMBL" id="ANB17798.1"/>
    </source>
</evidence>
<dbReference type="Pfam" id="PF00593">
    <property type="entry name" value="TonB_dep_Rec_b-barrel"/>
    <property type="match status" value="1"/>
</dbReference>
<gene>
    <name evidence="14" type="ORF">I596_1774</name>
</gene>
<dbReference type="InterPro" id="IPR000531">
    <property type="entry name" value="Beta-barrel_TonB"/>
</dbReference>
<evidence type="ECO:0000256" key="4">
    <source>
        <dbReference type="ARBA" id="ARBA00022496"/>
    </source>
</evidence>
<keyword evidence="4" id="KW-0406">Ion transport</keyword>
<keyword evidence="12" id="KW-0732">Signal</keyword>
<evidence type="ECO:0000256" key="7">
    <source>
        <dbReference type="ARBA" id="ARBA00023077"/>
    </source>
</evidence>
<dbReference type="EMBL" id="CP015249">
    <property type="protein sequence ID" value="ANB17798.1"/>
    <property type="molecule type" value="Genomic_DNA"/>
</dbReference>
<dbReference type="InterPro" id="IPR036942">
    <property type="entry name" value="Beta-barrel_TonB_sf"/>
</dbReference>
<keyword evidence="9 10" id="KW-0998">Cell outer membrane</keyword>
<accession>A0A160DTS5</accession>
<evidence type="ECO:0000256" key="8">
    <source>
        <dbReference type="ARBA" id="ARBA00023136"/>
    </source>
</evidence>
<dbReference type="SMART" id="SM00965">
    <property type="entry name" value="STN"/>
    <property type="match status" value="1"/>
</dbReference>
<dbReference type="PANTHER" id="PTHR47234:SF2">
    <property type="entry name" value="TONB-DEPENDENT RECEPTOR"/>
    <property type="match status" value="1"/>
</dbReference>
<keyword evidence="14" id="KW-0675">Receptor</keyword>
<dbReference type="Gene3D" id="3.55.50.30">
    <property type="match status" value="1"/>
</dbReference>
<evidence type="ECO:0000256" key="12">
    <source>
        <dbReference type="SAM" id="SignalP"/>
    </source>
</evidence>
<dbReference type="GO" id="GO:0006826">
    <property type="term" value="P:iron ion transport"/>
    <property type="evidence" value="ECO:0007669"/>
    <property type="project" value="UniProtKB-KW"/>
</dbReference>
<name>A0A160DTS5_9GAMM</name>
<dbReference type="RefSeq" id="WP_067646274.1">
    <property type="nucleotide sequence ID" value="NZ_CP015249.1"/>
</dbReference>
<dbReference type="KEGG" id="dko:I596_1774"/>
<evidence type="ECO:0000256" key="1">
    <source>
        <dbReference type="ARBA" id="ARBA00004571"/>
    </source>
</evidence>
<dbReference type="InterPro" id="IPR037066">
    <property type="entry name" value="Plug_dom_sf"/>
</dbReference>
<keyword evidence="6" id="KW-0408">Iron</keyword>
<evidence type="ECO:0000256" key="6">
    <source>
        <dbReference type="ARBA" id="ARBA00023004"/>
    </source>
</evidence>
<keyword evidence="8 10" id="KW-0472">Membrane</keyword>
<keyword evidence="7 11" id="KW-0798">TonB box</keyword>
<keyword evidence="5 10" id="KW-0812">Transmembrane</keyword>
<comment type="similarity">
    <text evidence="10 11">Belongs to the TonB-dependent receptor family.</text>
</comment>
<evidence type="ECO:0000256" key="9">
    <source>
        <dbReference type="ARBA" id="ARBA00023237"/>
    </source>
</evidence>
<evidence type="ECO:0000313" key="15">
    <source>
        <dbReference type="Proteomes" id="UP000076830"/>
    </source>
</evidence>
<dbReference type="STRING" id="1300342.I596_1774"/>
<dbReference type="Gene3D" id="2.40.170.20">
    <property type="entry name" value="TonB-dependent receptor, beta-barrel domain"/>
    <property type="match status" value="1"/>
</dbReference>
<dbReference type="Gene3D" id="2.170.130.10">
    <property type="entry name" value="TonB-dependent receptor, plug domain"/>
    <property type="match status" value="1"/>
</dbReference>
<keyword evidence="2 10" id="KW-0813">Transport</keyword>
<dbReference type="PROSITE" id="PS52016">
    <property type="entry name" value="TONB_DEPENDENT_REC_3"/>
    <property type="match status" value="1"/>
</dbReference>
<dbReference type="PANTHER" id="PTHR47234">
    <property type="match status" value="1"/>
</dbReference>
<keyword evidence="4" id="KW-0410">Iron transport</keyword>
<dbReference type="GO" id="GO:0009279">
    <property type="term" value="C:cell outer membrane"/>
    <property type="evidence" value="ECO:0007669"/>
    <property type="project" value="UniProtKB-SubCell"/>
</dbReference>
<dbReference type="Pfam" id="PF07715">
    <property type="entry name" value="Plug"/>
    <property type="match status" value="1"/>
</dbReference>
<dbReference type="OrthoDB" id="6276154at2"/>
<dbReference type="Proteomes" id="UP000076830">
    <property type="component" value="Chromosome"/>
</dbReference>
<evidence type="ECO:0000259" key="13">
    <source>
        <dbReference type="SMART" id="SM00965"/>
    </source>
</evidence>
<feature type="domain" description="Secretin/TonB short N-terminal" evidence="13">
    <location>
        <begin position="51"/>
        <end position="102"/>
    </location>
</feature>
<proteinExistence type="inferred from homology"/>
<organism evidence="14 15">
    <name type="scientific">Dokdonella koreensis DS-123</name>
    <dbReference type="NCBI Taxonomy" id="1300342"/>
    <lineage>
        <taxon>Bacteria</taxon>
        <taxon>Pseudomonadati</taxon>
        <taxon>Pseudomonadota</taxon>
        <taxon>Gammaproteobacteria</taxon>
        <taxon>Lysobacterales</taxon>
        <taxon>Rhodanobacteraceae</taxon>
        <taxon>Dokdonella</taxon>
    </lineage>
</organism>
<dbReference type="InterPro" id="IPR039426">
    <property type="entry name" value="TonB-dep_rcpt-like"/>
</dbReference>
<feature type="chain" id="PRO_5007813818" evidence="12">
    <location>
        <begin position="22"/>
        <end position="956"/>
    </location>
</feature>
<dbReference type="AlphaFoldDB" id="A0A160DTS5"/>
<evidence type="ECO:0000256" key="10">
    <source>
        <dbReference type="PROSITE-ProRule" id="PRU01360"/>
    </source>
</evidence>
<dbReference type="Pfam" id="PF07660">
    <property type="entry name" value="STN"/>
    <property type="match status" value="1"/>
</dbReference>
<dbReference type="CDD" id="cd01347">
    <property type="entry name" value="ligand_gated_channel"/>
    <property type="match status" value="1"/>
</dbReference>
<protein>
    <submittedName>
        <fullName evidence="14">TonB-dependent receptor</fullName>
    </submittedName>
</protein>
<dbReference type="InterPro" id="IPR012910">
    <property type="entry name" value="Plug_dom"/>
</dbReference>
<reference evidence="14 15" key="1">
    <citation type="submission" date="2016-04" db="EMBL/GenBank/DDBJ databases">
        <title>Complete genome sequence of Dokdonella koreensis DS-123T.</title>
        <authorList>
            <person name="Kim J.F."/>
            <person name="Lee H."/>
            <person name="Kwak M.-J."/>
        </authorList>
    </citation>
    <scope>NUCLEOTIDE SEQUENCE [LARGE SCALE GENOMIC DNA]</scope>
    <source>
        <strain evidence="14 15">DS-123</strain>
    </source>
</reference>